<feature type="compositionally biased region" description="Polar residues" evidence="1">
    <location>
        <begin position="1"/>
        <end position="11"/>
    </location>
</feature>
<organism evidence="2 3">
    <name type="scientific">Mikania micrantha</name>
    <name type="common">bitter vine</name>
    <dbReference type="NCBI Taxonomy" id="192012"/>
    <lineage>
        <taxon>Eukaryota</taxon>
        <taxon>Viridiplantae</taxon>
        <taxon>Streptophyta</taxon>
        <taxon>Embryophyta</taxon>
        <taxon>Tracheophyta</taxon>
        <taxon>Spermatophyta</taxon>
        <taxon>Magnoliopsida</taxon>
        <taxon>eudicotyledons</taxon>
        <taxon>Gunneridae</taxon>
        <taxon>Pentapetalae</taxon>
        <taxon>asterids</taxon>
        <taxon>campanulids</taxon>
        <taxon>Asterales</taxon>
        <taxon>Asteraceae</taxon>
        <taxon>Asteroideae</taxon>
        <taxon>Heliantheae alliance</taxon>
        <taxon>Eupatorieae</taxon>
        <taxon>Mikania</taxon>
    </lineage>
</organism>
<dbReference type="Proteomes" id="UP000326396">
    <property type="component" value="Linkage Group LG14"/>
</dbReference>
<protein>
    <submittedName>
        <fullName evidence="2">Uncharacterized protein</fullName>
    </submittedName>
</protein>
<gene>
    <name evidence="2" type="ORF">E3N88_11954</name>
</gene>
<dbReference type="AlphaFoldDB" id="A0A5N6P749"/>
<evidence type="ECO:0000256" key="1">
    <source>
        <dbReference type="SAM" id="MobiDB-lite"/>
    </source>
</evidence>
<name>A0A5N6P749_9ASTR</name>
<reference evidence="2 3" key="1">
    <citation type="submission" date="2019-05" db="EMBL/GenBank/DDBJ databases">
        <title>Mikania micrantha, genome provides insights into the molecular mechanism of rapid growth.</title>
        <authorList>
            <person name="Liu B."/>
        </authorList>
    </citation>
    <scope>NUCLEOTIDE SEQUENCE [LARGE SCALE GENOMIC DNA]</scope>
    <source>
        <strain evidence="2">NLD-2019</strain>
        <tissue evidence="2">Leaf</tissue>
    </source>
</reference>
<sequence>MDPSQYATSPSAKVFAPREANRESNSRISSRYATNNFDRPPRLQTPWDHHWTILEHLEPLELQGGVLEATHKQRVPSSAFISVPGAILRLELQL</sequence>
<proteinExistence type="predicted"/>
<evidence type="ECO:0000313" key="3">
    <source>
        <dbReference type="Proteomes" id="UP000326396"/>
    </source>
</evidence>
<evidence type="ECO:0000313" key="2">
    <source>
        <dbReference type="EMBL" id="KAD5960482.1"/>
    </source>
</evidence>
<accession>A0A5N6P749</accession>
<keyword evidence="3" id="KW-1185">Reference proteome</keyword>
<comment type="caution">
    <text evidence="2">The sequence shown here is derived from an EMBL/GenBank/DDBJ whole genome shotgun (WGS) entry which is preliminary data.</text>
</comment>
<feature type="region of interest" description="Disordered" evidence="1">
    <location>
        <begin position="1"/>
        <end position="41"/>
    </location>
</feature>
<feature type="compositionally biased region" description="Polar residues" evidence="1">
    <location>
        <begin position="26"/>
        <end position="37"/>
    </location>
</feature>
<dbReference type="EMBL" id="SZYD01000006">
    <property type="protein sequence ID" value="KAD5960482.1"/>
    <property type="molecule type" value="Genomic_DNA"/>
</dbReference>